<keyword evidence="1" id="KW-0812">Transmembrane</keyword>
<proteinExistence type="predicted"/>
<dbReference type="InterPro" id="IPR001107">
    <property type="entry name" value="Band_7"/>
</dbReference>
<dbReference type="CDD" id="cd03401">
    <property type="entry name" value="SPFH_prohibitin"/>
    <property type="match status" value="1"/>
</dbReference>
<protein>
    <recommendedName>
        <fullName evidence="2">Band 7 domain-containing protein</fullName>
    </recommendedName>
</protein>
<dbReference type="InterPro" id="IPR036013">
    <property type="entry name" value="Band_7/SPFH_dom_sf"/>
</dbReference>
<dbReference type="Gene3D" id="3.30.479.30">
    <property type="entry name" value="Band 7 domain"/>
    <property type="match status" value="1"/>
</dbReference>
<evidence type="ECO:0000313" key="3">
    <source>
        <dbReference type="EMBL" id="GAA1069138.1"/>
    </source>
</evidence>
<dbReference type="Proteomes" id="UP001499987">
    <property type="component" value="Unassembled WGS sequence"/>
</dbReference>
<evidence type="ECO:0000313" key="4">
    <source>
        <dbReference type="Proteomes" id="UP001499987"/>
    </source>
</evidence>
<organism evidence="3 4">
    <name type="scientific">Kitasatospora arboriphila</name>
    <dbReference type="NCBI Taxonomy" id="258052"/>
    <lineage>
        <taxon>Bacteria</taxon>
        <taxon>Bacillati</taxon>
        <taxon>Actinomycetota</taxon>
        <taxon>Actinomycetes</taxon>
        <taxon>Kitasatosporales</taxon>
        <taxon>Streptomycetaceae</taxon>
        <taxon>Kitasatospora</taxon>
    </lineage>
</organism>
<sequence length="308" mass="32754">MLRPSRPSTERPQMLIIAVLLLLVGTVLLVLRWRGVTDSGAATASGLVSVGLGLLAGLATVVHVVAPYEVGVPTTLGKVGGTWQPGLHLKSPLTDVSTFSTRPVDLDLTGKDTVEVRSSEGGVLYADITVKWSVDPKHTQSLFKLAGDTDAVQKRLVYPDSREIVRNVFAKHTGVEGYSSEREAISTEIERLITARLAPRGILVNGVNLRNVKPSDSLQHAIDQKIQQDQATAQAEAAVRTAKAEAEKRKIESESTAAANTAIANSLTDKILMSQCIEAFKAAAEKNPVYASPCGTGGSPVIVDGTKR</sequence>
<dbReference type="EMBL" id="BAAALD010000001">
    <property type="protein sequence ID" value="GAA1069138.1"/>
    <property type="molecule type" value="Genomic_DNA"/>
</dbReference>
<feature type="transmembrane region" description="Helical" evidence="1">
    <location>
        <begin position="43"/>
        <end position="66"/>
    </location>
</feature>
<feature type="transmembrane region" description="Helical" evidence="1">
    <location>
        <begin position="12"/>
        <end position="31"/>
    </location>
</feature>
<evidence type="ECO:0000259" key="2">
    <source>
        <dbReference type="SMART" id="SM00244"/>
    </source>
</evidence>
<feature type="domain" description="Band 7" evidence="2">
    <location>
        <begin position="60"/>
        <end position="226"/>
    </location>
</feature>
<name>A0ABN1T7Q7_9ACTN</name>
<dbReference type="PANTHER" id="PTHR42911">
    <property type="entry name" value="MODULATOR OF FTSH PROTEASE HFLC"/>
    <property type="match status" value="1"/>
</dbReference>
<reference evidence="3 4" key="1">
    <citation type="journal article" date="2019" name="Int. J. Syst. Evol. Microbiol.">
        <title>The Global Catalogue of Microorganisms (GCM) 10K type strain sequencing project: providing services to taxonomists for standard genome sequencing and annotation.</title>
        <authorList>
            <consortium name="The Broad Institute Genomics Platform"/>
            <consortium name="The Broad Institute Genome Sequencing Center for Infectious Disease"/>
            <person name="Wu L."/>
            <person name="Ma J."/>
        </authorList>
    </citation>
    <scope>NUCLEOTIDE SEQUENCE [LARGE SCALE GENOMIC DNA]</scope>
    <source>
        <strain evidence="3 4">JCM 13002</strain>
    </source>
</reference>
<dbReference type="PANTHER" id="PTHR42911:SF2">
    <property type="entry name" value="PROHIBITIN FAMILY PROTEIN"/>
    <property type="match status" value="1"/>
</dbReference>
<keyword evidence="1" id="KW-0472">Membrane</keyword>
<dbReference type="SUPFAM" id="SSF117892">
    <property type="entry name" value="Band 7/SPFH domain"/>
    <property type="match status" value="1"/>
</dbReference>
<comment type="caution">
    <text evidence="3">The sequence shown here is derived from an EMBL/GenBank/DDBJ whole genome shotgun (WGS) entry which is preliminary data.</text>
</comment>
<dbReference type="Pfam" id="PF01145">
    <property type="entry name" value="Band_7"/>
    <property type="match status" value="1"/>
</dbReference>
<keyword evidence="1" id="KW-1133">Transmembrane helix</keyword>
<accession>A0ABN1T7Q7</accession>
<gene>
    <name evidence="3" type="ORF">GCM10009663_00090</name>
</gene>
<dbReference type="InterPro" id="IPR000163">
    <property type="entry name" value="Prohibitin"/>
</dbReference>
<dbReference type="SMART" id="SM00244">
    <property type="entry name" value="PHB"/>
    <property type="match status" value="1"/>
</dbReference>
<keyword evidence="4" id="KW-1185">Reference proteome</keyword>
<evidence type="ECO:0000256" key="1">
    <source>
        <dbReference type="SAM" id="Phobius"/>
    </source>
</evidence>